<dbReference type="RefSeq" id="WP_344088701.1">
    <property type="nucleotide sequence ID" value="NZ_BAAALS010000057.1"/>
</dbReference>
<accession>A0ABN2L9H3</accession>
<comment type="caution">
    <text evidence="1">The sequence shown here is derived from an EMBL/GenBank/DDBJ whole genome shotgun (WGS) entry which is preliminary data.</text>
</comment>
<organism evidence="1 2">
    <name type="scientific">Luedemannella helvata</name>
    <dbReference type="NCBI Taxonomy" id="349315"/>
    <lineage>
        <taxon>Bacteria</taxon>
        <taxon>Bacillati</taxon>
        <taxon>Actinomycetota</taxon>
        <taxon>Actinomycetes</taxon>
        <taxon>Micromonosporales</taxon>
        <taxon>Micromonosporaceae</taxon>
        <taxon>Luedemannella</taxon>
    </lineage>
</organism>
<dbReference type="Proteomes" id="UP001500655">
    <property type="component" value="Unassembled WGS sequence"/>
</dbReference>
<name>A0ABN2L9H3_9ACTN</name>
<keyword evidence="2" id="KW-1185">Reference proteome</keyword>
<evidence type="ECO:0000313" key="2">
    <source>
        <dbReference type="Proteomes" id="UP001500655"/>
    </source>
</evidence>
<evidence type="ECO:0000313" key="1">
    <source>
        <dbReference type="EMBL" id="GAA1777797.1"/>
    </source>
</evidence>
<reference evidence="1 2" key="1">
    <citation type="journal article" date="2019" name="Int. J. Syst. Evol. Microbiol.">
        <title>The Global Catalogue of Microorganisms (GCM) 10K type strain sequencing project: providing services to taxonomists for standard genome sequencing and annotation.</title>
        <authorList>
            <consortium name="The Broad Institute Genomics Platform"/>
            <consortium name="The Broad Institute Genome Sequencing Center for Infectious Disease"/>
            <person name="Wu L."/>
            <person name="Ma J."/>
        </authorList>
    </citation>
    <scope>NUCLEOTIDE SEQUENCE [LARGE SCALE GENOMIC DNA]</scope>
    <source>
        <strain evidence="1 2">JCM 13249</strain>
    </source>
</reference>
<protein>
    <submittedName>
        <fullName evidence="1">Uncharacterized protein</fullName>
    </submittedName>
</protein>
<sequence>MSQESSAAQPPVALAFERDEWELLVTLPRRVVIAATSAELDPPDRTVAEGLAGLEAIAAGRSSPSRLVREVVASIYAADDRAEPSAEAFLDPEAGIAQTMNACRHANDLLKRKARYVDAAGYRAWLAEVAAAVCGAARTGGVSWLSSVTVTLAEGRFLDELAAALAD</sequence>
<dbReference type="EMBL" id="BAAALS010000057">
    <property type="protein sequence ID" value="GAA1777797.1"/>
    <property type="molecule type" value="Genomic_DNA"/>
</dbReference>
<proteinExistence type="predicted"/>
<gene>
    <name evidence="1" type="ORF">GCM10009681_56170</name>
</gene>